<reference evidence="1 2" key="1">
    <citation type="submission" date="2020-06" db="EMBL/GenBank/DDBJ databases">
        <title>Schlegella sp. ID0723 isolated from air conditioner.</title>
        <authorList>
            <person name="Kim D.Y."/>
            <person name="Kim D.-U."/>
        </authorList>
    </citation>
    <scope>NUCLEOTIDE SEQUENCE [LARGE SCALE GENOMIC DNA]</scope>
    <source>
        <strain evidence="1 2">ID0723</strain>
    </source>
</reference>
<protein>
    <submittedName>
        <fullName evidence="1">Uncharacterized protein</fullName>
    </submittedName>
</protein>
<dbReference type="RefSeq" id="WP_176071479.1">
    <property type="nucleotide sequence ID" value="NZ_JABWMJ010000015.1"/>
</dbReference>
<dbReference type="Proteomes" id="UP000529637">
    <property type="component" value="Unassembled WGS sequence"/>
</dbReference>
<evidence type="ECO:0000313" key="2">
    <source>
        <dbReference type="Proteomes" id="UP000529637"/>
    </source>
</evidence>
<sequence>MTLGALDMCGDAPEFRSEVVGPTRQLLEIRFRIDVPFPGRALQVPCGSDGRVELDELDDMCRQNYLFARILERLGRAHSWIVGDTSMPCKRSIDHALAPLPNR</sequence>
<evidence type="ECO:0000313" key="1">
    <source>
        <dbReference type="EMBL" id="NUZ08614.1"/>
    </source>
</evidence>
<organism evidence="1 2">
    <name type="scientific">Piscinibacter koreensis</name>
    <dbReference type="NCBI Taxonomy" id="2742824"/>
    <lineage>
        <taxon>Bacteria</taxon>
        <taxon>Pseudomonadati</taxon>
        <taxon>Pseudomonadota</taxon>
        <taxon>Betaproteobacteria</taxon>
        <taxon>Burkholderiales</taxon>
        <taxon>Sphaerotilaceae</taxon>
        <taxon>Piscinibacter</taxon>
    </lineage>
</organism>
<dbReference type="EMBL" id="JABWMJ010000015">
    <property type="protein sequence ID" value="NUZ08614.1"/>
    <property type="molecule type" value="Genomic_DNA"/>
</dbReference>
<comment type="caution">
    <text evidence="1">The sequence shown here is derived from an EMBL/GenBank/DDBJ whole genome shotgun (WGS) entry which is preliminary data.</text>
</comment>
<keyword evidence="2" id="KW-1185">Reference proteome</keyword>
<gene>
    <name evidence="1" type="ORF">HQN59_22985</name>
</gene>
<accession>A0A7Y6TYU5</accession>
<dbReference type="AlphaFoldDB" id="A0A7Y6TYU5"/>
<name>A0A7Y6TYU5_9BURK</name>
<proteinExistence type="predicted"/>